<protein>
    <submittedName>
        <fullName evidence="4">CRAL-TRIO domain-containing protein</fullName>
    </submittedName>
</protein>
<evidence type="ECO:0000259" key="1">
    <source>
        <dbReference type="PROSITE" id="PS50191"/>
    </source>
</evidence>
<dbReference type="OrthoDB" id="75724at2759"/>
<dbReference type="Pfam" id="PF03765">
    <property type="entry name" value="CRAL_TRIO_N"/>
    <property type="match status" value="1"/>
</dbReference>
<dbReference type="AlphaFoldDB" id="A0A0R3T6T5"/>
<dbReference type="PANTHER" id="PTHR45824:SF29">
    <property type="entry name" value="GH16843P"/>
    <property type="match status" value="1"/>
</dbReference>
<dbReference type="InterPro" id="IPR001251">
    <property type="entry name" value="CRAL-TRIO_dom"/>
</dbReference>
<reference evidence="2 3" key="2">
    <citation type="submission" date="2018-11" db="EMBL/GenBank/DDBJ databases">
        <authorList>
            <consortium name="Pathogen Informatics"/>
        </authorList>
    </citation>
    <scope>NUCLEOTIDE SEQUENCE [LARGE SCALE GENOMIC DNA]</scope>
</reference>
<dbReference type="InterPro" id="IPR036865">
    <property type="entry name" value="CRAL-TRIO_dom_sf"/>
</dbReference>
<evidence type="ECO:0000313" key="2">
    <source>
        <dbReference type="EMBL" id="VDN98631.1"/>
    </source>
</evidence>
<sequence>MASAKPKGSGFEETDPEGFKQMLEEFRRTMEQKFKSLPDEREYFTSNLILTDFLRARKYNLNDAVTMLTKAVEWRSDYHPNSISCTYCHEKPGFHCIREIGHDMYGRPILYACFAQANTTKNHSEDTIMHCVEMLENVRKSFRNNATQLVMIIDCTGMTLPCCNPNLGKKVMHVFADYYPERLGRAVIVNYKSVFKRIWSAIKSFLDPVTASKIVFLKTKKKPTSRSKTKMLSEGLREFCDEATAKWLEEEIMLNKEINESQMRFWEKPSGNAHDPRGTNAYIHDYIDCQSPPNGFNPHPNIVDIKTGKLQRGHAVNVRGSKADKIGSKELEEYGIDANAAVEDDSD</sequence>
<keyword evidence="3" id="KW-1185">Reference proteome</keyword>
<evidence type="ECO:0000313" key="4">
    <source>
        <dbReference type="WBParaSite" id="HNAJ_0000277301-mRNA-1"/>
    </source>
</evidence>
<dbReference type="Pfam" id="PF00650">
    <property type="entry name" value="CRAL_TRIO"/>
    <property type="match status" value="1"/>
</dbReference>
<dbReference type="Gene3D" id="3.40.525.10">
    <property type="entry name" value="CRAL-TRIO lipid binding domain"/>
    <property type="match status" value="1"/>
</dbReference>
<dbReference type="SMART" id="SM00516">
    <property type="entry name" value="SEC14"/>
    <property type="match status" value="1"/>
</dbReference>
<reference evidence="4" key="1">
    <citation type="submission" date="2017-02" db="UniProtKB">
        <authorList>
            <consortium name="WormBaseParasite"/>
        </authorList>
    </citation>
    <scope>IDENTIFICATION</scope>
</reference>
<dbReference type="InterPro" id="IPR036273">
    <property type="entry name" value="CRAL/TRIO_N_dom_sf"/>
</dbReference>
<dbReference type="InterPro" id="IPR052578">
    <property type="entry name" value="PI_Transfer_CRAL-TRIO"/>
</dbReference>
<name>A0A0R3T6T5_RODNA</name>
<evidence type="ECO:0000313" key="3">
    <source>
        <dbReference type="Proteomes" id="UP000278807"/>
    </source>
</evidence>
<feature type="domain" description="CRAL-TRIO" evidence="1">
    <location>
        <begin position="100"/>
        <end position="260"/>
    </location>
</feature>
<dbReference type="GO" id="GO:0008526">
    <property type="term" value="F:phosphatidylinositol transfer activity"/>
    <property type="evidence" value="ECO:0007669"/>
    <property type="project" value="TreeGrafter"/>
</dbReference>
<organism evidence="4">
    <name type="scientific">Rodentolepis nana</name>
    <name type="common">Dwarf tapeworm</name>
    <name type="synonym">Hymenolepis nana</name>
    <dbReference type="NCBI Taxonomy" id="102285"/>
    <lineage>
        <taxon>Eukaryota</taxon>
        <taxon>Metazoa</taxon>
        <taxon>Spiralia</taxon>
        <taxon>Lophotrochozoa</taxon>
        <taxon>Platyhelminthes</taxon>
        <taxon>Cestoda</taxon>
        <taxon>Eucestoda</taxon>
        <taxon>Cyclophyllidea</taxon>
        <taxon>Hymenolepididae</taxon>
        <taxon>Rodentolepis</taxon>
    </lineage>
</organism>
<dbReference type="WBParaSite" id="HNAJ_0000277301-mRNA-1">
    <property type="protein sequence ID" value="HNAJ_0000277301-mRNA-1"/>
    <property type="gene ID" value="HNAJ_0000277301"/>
</dbReference>
<dbReference type="Proteomes" id="UP000278807">
    <property type="component" value="Unassembled WGS sequence"/>
</dbReference>
<dbReference type="InterPro" id="IPR011074">
    <property type="entry name" value="CRAL/TRIO_N_dom"/>
</dbReference>
<dbReference type="CDD" id="cd00170">
    <property type="entry name" value="SEC14"/>
    <property type="match status" value="1"/>
</dbReference>
<dbReference type="STRING" id="102285.A0A0R3T6T5"/>
<dbReference type="EMBL" id="UZAE01001449">
    <property type="protein sequence ID" value="VDN98631.1"/>
    <property type="molecule type" value="Genomic_DNA"/>
</dbReference>
<proteinExistence type="predicted"/>
<dbReference type="PANTHER" id="PTHR45824">
    <property type="entry name" value="GH16843P"/>
    <property type="match status" value="1"/>
</dbReference>
<gene>
    <name evidence="2" type="ORF">HNAJ_LOCUS2772</name>
</gene>
<dbReference type="PROSITE" id="PS50191">
    <property type="entry name" value="CRAL_TRIO"/>
    <property type="match status" value="1"/>
</dbReference>
<dbReference type="SUPFAM" id="SSF52087">
    <property type="entry name" value="CRAL/TRIO domain"/>
    <property type="match status" value="1"/>
</dbReference>
<accession>A0A0R3T6T5</accession>
<dbReference type="SUPFAM" id="SSF46938">
    <property type="entry name" value="CRAL/TRIO N-terminal domain"/>
    <property type="match status" value="1"/>
</dbReference>